<dbReference type="RefSeq" id="WP_192113529.1">
    <property type="nucleotide sequence ID" value="NZ_CABUEN010000008.1"/>
</dbReference>
<gene>
    <name evidence="3" type="ORF">KM92DES2_11469</name>
</gene>
<evidence type="ECO:0000313" key="3">
    <source>
        <dbReference type="EMBL" id="SBW01277.1"/>
    </source>
</evidence>
<feature type="transmembrane region" description="Helical" evidence="2">
    <location>
        <begin position="31"/>
        <end position="52"/>
    </location>
</feature>
<organism evidence="3">
    <name type="scientific">uncultured Desulfovibrio sp</name>
    <dbReference type="NCBI Taxonomy" id="167968"/>
    <lineage>
        <taxon>Bacteria</taxon>
        <taxon>Pseudomonadati</taxon>
        <taxon>Thermodesulfobacteriota</taxon>
        <taxon>Desulfovibrionia</taxon>
        <taxon>Desulfovibrionales</taxon>
        <taxon>Desulfovibrionaceae</taxon>
        <taxon>Desulfovibrio</taxon>
        <taxon>environmental samples</taxon>
    </lineage>
</organism>
<protein>
    <recommendedName>
        <fullName evidence="4">DUF340 domain-containing protein</fullName>
    </recommendedName>
</protein>
<sequence>MFIALGLTFLGMALGFLLRGQPWITSLTRCVTPAIMLLLFALGISVGSNELLIQSLPRLGGAALALTVAGILGSLACAALIRRFFTKTPTPAGISPQQKATDAEARSHEG</sequence>
<feature type="region of interest" description="Disordered" evidence="1">
    <location>
        <begin position="88"/>
        <end position="110"/>
    </location>
</feature>
<evidence type="ECO:0008006" key="4">
    <source>
        <dbReference type="Google" id="ProtNLM"/>
    </source>
</evidence>
<accession>A0A212JPD2</accession>
<keyword evidence="2" id="KW-1133">Transmembrane helix</keyword>
<dbReference type="GO" id="GO:0015661">
    <property type="term" value="F:L-lysine efflux transmembrane transporter activity"/>
    <property type="evidence" value="ECO:0007669"/>
    <property type="project" value="InterPro"/>
</dbReference>
<keyword evidence="2" id="KW-0472">Membrane</keyword>
<dbReference type="Pfam" id="PF03956">
    <property type="entry name" value="Lys_export"/>
    <property type="match status" value="1"/>
</dbReference>
<proteinExistence type="predicted"/>
<evidence type="ECO:0000256" key="2">
    <source>
        <dbReference type="SAM" id="Phobius"/>
    </source>
</evidence>
<dbReference type="AlphaFoldDB" id="A0A212JPD2"/>
<evidence type="ECO:0000256" key="1">
    <source>
        <dbReference type="SAM" id="MobiDB-lite"/>
    </source>
</evidence>
<dbReference type="EMBL" id="FLUP01000001">
    <property type="protein sequence ID" value="SBW01277.1"/>
    <property type="molecule type" value="Genomic_DNA"/>
</dbReference>
<dbReference type="InterPro" id="IPR005642">
    <property type="entry name" value="LysO"/>
</dbReference>
<feature type="compositionally biased region" description="Basic and acidic residues" evidence="1">
    <location>
        <begin position="101"/>
        <end position="110"/>
    </location>
</feature>
<name>A0A212JPD2_9BACT</name>
<keyword evidence="2" id="KW-0812">Transmembrane</keyword>
<reference evidence="3" key="1">
    <citation type="submission" date="2016-04" db="EMBL/GenBank/DDBJ databases">
        <authorList>
            <person name="Evans L.H."/>
            <person name="Alamgir A."/>
            <person name="Owens N."/>
            <person name="Weber N.D."/>
            <person name="Virtaneva K."/>
            <person name="Barbian K."/>
            <person name="Babar A."/>
            <person name="Rosenke K."/>
        </authorList>
    </citation>
    <scope>NUCLEOTIDE SEQUENCE</scope>
    <source>
        <strain evidence="3">92-2</strain>
    </source>
</reference>
<feature type="transmembrane region" description="Helical" evidence="2">
    <location>
        <begin position="59"/>
        <end position="81"/>
    </location>
</feature>